<dbReference type="GO" id="GO:0016042">
    <property type="term" value="P:lipid catabolic process"/>
    <property type="evidence" value="ECO:0007669"/>
    <property type="project" value="InterPro"/>
</dbReference>
<dbReference type="SUPFAM" id="SSF53474">
    <property type="entry name" value="alpha/beta-Hydrolases"/>
    <property type="match status" value="1"/>
</dbReference>
<keyword evidence="2" id="KW-1185">Reference proteome</keyword>
<name>A0AAN5DEF7_9BILA</name>
<evidence type="ECO:0008006" key="3">
    <source>
        <dbReference type="Google" id="ProtNLM"/>
    </source>
</evidence>
<evidence type="ECO:0000313" key="1">
    <source>
        <dbReference type="EMBL" id="GMR62013.1"/>
    </source>
</evidence>
<accession>A0AAN5DEF7</accession>
<comment type="caution">
    <text evidence="1">The sequence shown here is derived from an EMBL/GenBank/DDBJ whole genome shotgun (WGS) entry which is preliminary data.</text>
</comment>
<protein>
    <recommendedName>
        <fullName evidence="3">Lipase</fullName>
    </recommendedName>
</protein>
<dbReference type="InterPro" id="IPR002918">
    <property type="entry name" value="Lipase_EstA/Esterase_EstB"/>
</dbReference>
<organism evidence="1 2">
    <name type="scientific">Pristionchus mayeri</name>
    <dbReference type="NCBI Taxonomy" id="1317129"/>
    <lineage>
        <taxon>Eukaryota</taxon>
        <taxon>Metazoa</taxon>
        <taxon>Ecdysozoa</taxon>
        <taxon>Nematoda</taxon>
        <taxon>Chromadorea</taxon>
        <taxon>Rhabditida</taxon>
        <taxon>Rhabditina</taxon>
        <taxon>Diplogasteromorpha</taxon>
        <taxon>Diplogasteroidea</taxon>
        <taxon>Neodiplogasteridae</taxon>
        <taxon>Pristionchus</taxon>
    </lineage>
</organism>
<gene>
    <name evidence="1" type="ORF">PMAYCL1PPCAC_32208</name>
</gene>
<dbReference type="Gene3D" id="3.40.50.1820">
    <property type="entry name" value="alpha/beta hydrolase"/>
    <property type="match status" value="1"/>
</dbReference>
<reference evidence="2" key="1">
    <citation type="submission" date="2022-10" db="EMBL/GenBank/DDBJ databases">
        <title>Genome assembly of Pristionchus species.</title>
        <authorList>
            <person name="Yoshida K."/>
            <person name="Sommer R.J."/>
        </authorList>
    </citation>
    <scope>NUCLEOTIDE SEQUENCE [LARGE SCALE GENOMIC DNA]</scope>
    <source>
        <strain evidence="2">RS5460</strain>
    </source>
</reference>
<dbReference type="GO" id="GO:0016298">
    <property type="term" value="F:lipase activity"/>
    <property type="evidence" value="ECO:0007669"/>
    <property type="project" value="TreeGrafter"/>
</dbReference>
<dbReference type="PANTHER" id="PTHR32015">
    <property type="entry name" value="FASTING INDUCED LIPASE"/>
    <property type="match status" value="1"/>
</dbReference>
<dbReference type="PANTHER" id="PTHR32015:SF5">
    <property type="entry name" value="LIPASE RELATED"/>
    <property type="match status" value="1"/>
</dbReference>
<dbReference type="Proteomes" id="UP001328107">
    <property type="component" value="Unassembled WGS sequence"/>
</dbReference>
<sequence>VMQVEVVLALISVCSAYFSVDFTRWLDKHHGIGARQRIERSDLAGKGSFGGREHANQTLSRNPVVFVQGVSNVAGRMMMEAAKHYRKNGSTFAELYATTYDNPHGDPLRWMQYRMKCDHIKRVRFLIEAVHQYTGRRVDVVSFSMGVPISRKAILGGRCVDNNDDLGGRISKQMGSFVGVAGPNKGVAPVIMGLPYALCAMSPMIPVCNPIDGFFSGFCPFKSRFVDDINRRQHYEGQRVFSIGSMADEVVGHFLCGEVTTRIGAQDGEKIFTSRKHDETFVTSYDTQLAMLGGRAF</sequence>
<evidence type="ECO:0000313" key="2">
    <source>
        <dbReference type="Proteomes" id="UP001328107"/>
    </source>
</evidence>
<feature type="non-terminal residue" evidence="1">
    <location>
        <position position="1"/>
    </location>
</feature>
<dbReference type="EMBL" id="BTRK01000006">
    <property type="protein sequence ID" value="GMR62013.1"/>
    <property type="molecule type" value="Genomic_DNA"/>
</dbReference>
<dbReference type="Pfam" id="PF01674">
    <property type="entry name" value="Lipase_2"/>
    <property type="match status" value="1"/>
</dbReference>
<proteinExistence type="predicted"/>
<dbReference type="AlphaFoldDB" id="A0AAN5DEF7"/>
<dbReference type="InterPro" id="IPR029058">
    <property type="entry name" value="AB_hydrolase_fold"/>
</dbReference>